<evidence type="ECO:0000256" key="11">
    <source>
        <dbReference type="ARBA" id="ARBA00022989"/>
    </source>
</evidence>
<evidence type="ECO:0000259" key="15">
    <source>
        <dbReference type="PROSITE" id="PS50109"/>
    </source>
</evidence>
<keyword evidence="18" id="KW-1185">Reference proteome</keyword>
<dbReference type="InterPro" id="IPR005467">
    <property type="entry name" value="His_kinase_dom"/>
</dbReference>
<organism evidence="17 18">
    <name type="scientific">Cohnella cellulosilytica</name>
    <dbReference type="NCBI Taxonomy" id="986710"/>
    <lineage>
        <taxon>Bacteria</taxon>
        <taxon>Bacillati</taxon>
        <taxon>Bacillota</taxon>
        <taxon>Bacilli</taxon>
        <taxon>Bacillales</taxon>
        <taxon>Paenibacillaceae</taxon>
        <taxon>Cohnella</taxon>
    </lineage>
</organism>
<comment type="caution">
    <text evidence="17">The sequence shown here is derived from an EMBL/GenBank/DDBJ whole genome shotgun (WGS) entry which is preliminary data.</text>
</comment>
<evidence type="ECO:0000256" key="3">
    <source>
        <dbReference type="ARBA" id="ARBA00012438"/>
    </source>
</evidence>
<dbReference type="InterPro" id="IPR004358">
    <property type="entry name" value="Sig_transdc_His_kin-like_C"/>
</dbReference>
<accession>A0ABW2F2F3</accession>
<evidence type="ECO:0000313" key="17">
    <source>
        <dbReference type="EMBL" id="MFC7147381.1"/>
    </source>
</evidence>
<dbReference type="Gene3D" id="3.30.565.10">
    <property type="entry name" value="Histidine kinase-like ATPase, C-terminal domain"/>
    <property type="match status" value="1"/>
</dbReference>
<dbReference type="RefSeq" id="WP_378050656.1">
    <property type="nucleotide sequence ID" value="NZ_JBHMDN010000028.1"/>
</dbReference>
<dbReference type="PROSITE" id="PS50885">
    <property type="entry name" value="HAMP"/>
    <property type="match status" value="1"/>
</dbReference>
<keyword evidence="9 17" id="KW-0418">Kinase</keyword>
<protein>
    <recommendedName>
        <fullName evidence="3">histidine kinase</fullName>
        <ecNumber evidence="3">2.7.13.3</ecNumber>
    </recommendedName>
</protein>
<gene>
    <name evidence="17" type="ORF">ACFQMJ_02440</name>
</gene>
<evidence type="ECO:0000256" key="7">
    <source>
        <dbReference type="ARBA" id="ARBA00022692"/>
    </source>
</evidence>
<feature type="transmembrane region" description="Helical" evidence="14">
    <location>
        <begin position="61"/>
        <end position="79"/>
    </location>
</feature>
<comment type="catalytic activity">
    <reaction evidence="1">
        <text>ATP + protein L-histidine = ADP + protein N-phospho-L-histidine.</text>
        <dbReference type="EC" id="2.7.13.3"/>
    </reaction>
</comment>
<feature type="domain" description="HAMP" evidence="16">
    <location>
        <begin position="86"/>
        <end position="132"/>
    </location>
</feature>
<dbReference type="InterPro" id="IPR036890">
    <property type="entry name" value="HATPase_C_sf"/>
</dbReference>
<keyword evidence="10" id="KW-0067">ATP-binding</keyword>
<dbReference type="InterPro" id="IPR003594">
    <property type="entry name" value="HATPase_dom"/>
</dbReference>
<evidence type="ECO:0000259" key="16">
    <source>
        <dbReference type="PROSITE" id="PS50885"/>
    </source>
</evidence>
<dbReference type="PRINTS" id="PR00344">
    <property type="entry name" value="BCTRLSENSOR"/>
</dbReference>
<dbReference type="InterPro" id="IPR050398">
    <property type="entry name" value="HssS/ArlS-like"/>
</dbReference>
<keyword evidence="4" id="KW-1003">Cell membrane</keyword>
<keyword evidence="8" id="KW-0547">Nucleotide-binding</keyword>
<evidence type="ECO:0000256" key="5">
    <source>
        <dbReference type="ARBA" id="ARBA00022553"/>
    </source>
</evidence>
<dbReference type="Pfam" id="PF00512">
    <property type="entry name" value="HisKA"/>
    <property type="match status" value="1"/>
</dbReference>
<dbReference type="CDD" id="cd00075">
    <property type="entry name" value="HATPase"/>
    <property type="match status" value="1"/>
</dbReference>
<evidence type="ECO:0000256" key="4">
    <source>
        <dbReference type="ARBA" id="ARBA00022475"/>
    </source>
</evidence>
<keyword evidence="11 14" id="KW-1133">Transmembrane helix</keyword>
<sequence length="377" mass="42969">MRSSIAARMAWRLLWQIVLSAVLAVITCYLSIIILERMTRDNDTQRSFLRGLYYTFGETPLILLGCFILFIIYMVLLNWRRFSYYDKLSQSVEHIALKGNFDDQVPVKMNNEVSLLAHNVNLLVLELKRSLDEERKAEQTKNELITNVSHDLRTPLTSIIGYLGLIEQDRYRDEVELRHYVQVAYAKSERLNVLIQDLFEYTRMRHDVIPLRRQAFNLVEMMNQLLVHYRLSLETAKVTGKLISNVTELQIEGDPDKLVRVFENLLINAINYGASGGRVDIYLNKLNEAVVVEVVNYGEAIPDADLAHLFERFYRVDKSRTEHEGGSGLGLAIAKGIVDKHGGTITVTSDGDSTNFRVRLPLTQPGPAAQASPEQPS</sequence>
<dbReference type="CDD" id="cd06225">
    <property type="entry name" value="HAMP"/>
    <property type="match status" value="1"/>
</dbReference>
<dbReference type="SMART" id="SM00388">
    <property type="entry name" value="HisKA"/>
    <property type="match status" value="1"/>
</dbReference>
<dbReference type="EMBL" id="JBHTAI010000001">
    <property type="protein sequence ID" value="MFC7147381.1"/>
    <property type="molecule type" value="Genomic_DNA"/>
</dbReference>
<keyword evidence="6" id="KW-0808">Transferase</keyword>
<keyword evidence="12" id="KW-0902">Two-component regulatory system</keyword>
<feature type="transmembrane region" description="Helical" evidence="14">
    <location>
        <begin position="12"/>
        <end position="35"/>
    </location>
</feature>
<dbReference type="EC" id="2.7.13.3" evidence="3"/>
<dbReference type="PANTHER" id="PTHR45528">
    <property type="entry name" value="SENSOR HISTIDINE KINASE CPXA"/>
    <property type="match status" value="1"/>
</dbReference>
<evidence type="ECO:0000256" key="10">
    <source>
        <dbReference type="ARBA" id="ARBA00022840"/>
    </source>
</evidence>
<dbReference type="Pfam" id="PF02518">
    <property type="entry name" value="HATPase_c"/>
    <property type="match status" value="1"/>
</dbReference>
<name>A0ABW2F2F3_9BACL</name>
<dbReference type="InterPro" id="IPR003660">
    <property type="entry name" value="HAMP_dom"/>
</dbReference>
<proteinExistence type="predicted"/>
<evidence type="ECO:0000313" key="18">
    <source>
        <dbReference type="Proteomes" id="UP001596378"/>
    </source>
</evidence>
<dbReference type="Gene3D" id="1.10.287.130">
    <property type="match status" value="1"/>
</dbReference>
<evidence type="ECO:0000256" key="12">
    <source>
        <dbReference type="ARBA" id="ARBA00023012"/>
    </source>
</evidence>
<dbReference type="InterPro" id="IPR003661">
    <property type="entry name" value="HisK_dim/P_dom"/>
</dbReference>
<feature type="domain" description="Histidine kinase" evidence="15">
    <location>
        <begin position="147"/>
        <end position="364"/>
    </location>
</feature>
<comment type="subcellular location">
    <subcellularLocation>
        <location evidence="2">Cell membrane</location>
        <topology evidence="2">Multi-pass membrane protein</topology>
    </subcellularLocation>
</comment>
<evidence type="ECO:0000256" key="9">
    <source>
        <dbReference type="ARBA" id="ARBA00022777"/>
    </source>
</evidence>
<keyword evidence="13 14" id="KW-0472">Membrane</keyword>
<dbReference type="PANTHER" id="PTHR45528:SF1">
    <property type="entry name" value="SENSOR HISTIDINE KINASE CPXA"/>
    <property type="match status" value="1"/>
</dbReference>
<dbReference type="SMART" id="SM00387">
    <property type="entry name" value="HATPase_c"/>
    <property type="match status" value="1"/>
</dbReference>
<dbReference type="CDD" id="cd00082">
    <property type="entry name" value="HisKA"/>
    <property type="match status" value="1"/>
</dbReference>
<dbReference type="SUPFAM" id="SSF55874">
    <property type="entry name" value="ATPase domain of HSP90 chaperone/DNA topoisomerase II/histidine kinase"/>
    <property type="match status" value="1"/>
</dbReference>
<evidence type="ECO:0000256" key="14">
    <source>
        <dbReference type="SAM" id="Phobius"/>
    </source>
</evidence>
<keyword evidence="7 14" id="KW-0812">Transmembrane</keyword>
<dbReference type="GO" id="GO:0016301">
    <property type="term" value="F:kinase activity"/>
    <property type="evidence" value="ECO:0007669"/>
    <property type="project" value="UniProtKB-KW"/>
</dbReference>
<dbReference type="InterPro" id="IPR036097">
    <property type="entry name" value="HisK_dim/P_sf"/>
</dbReference>
<evidence type="ECO:0000256" key="6">
    <source>
        <dbReference type="ARBA" id="ARBA00022679"/>
    </source>
</evidence>
<dbReference type="SUPFAM" id="SSF47384">
    <property type="entry name" value="Homodimeric domain of signal transducing histidine kinase"/>
    <property type="match status" value="1"/>
</dbReference>
<evidence type="ECO:0000256" key="8">
    <source>
        <dbReference type="ARBA" id="ARBA00022741"/>
    </source>
</evidence>
<dbReference type="Proteomes" id="UP001596378">
    <property type="component" value="Unassembled WGS sequence"/>
</dbReference>
<dbReference type="PROSITE" id="PS50109">
    <property type="entry name" value="HIS_KIN"/>
    <property type="match status" value="1"/>
</dbReference>
<keyword evidence="5" id="KW-0597">Phosphoprotein</keyword>
<reference evidence="18" key="1">
    <citation type="journal article" date="2019" name="Int. J. Syst. Evol. Microbiol.">
        <title>The Global Catalogue of Microorganisms (GCM) 10K type strain sequencing project: providing services to taxonomists for standard genome sequencing and annotation.</title>
        <authorList>
            <consortium name="The Broad Institute Genomics Platform"/>
            <consortium name="The Broad Institute Genome Sequencing Center for Infectious Disease"/>
            <person name="Wu L."/>
            <person name="Ma J."/>
        </authorList>
    </citation>
    <scope>NUCLEOTIDE SEQUENCE [LARGE SCALE GENOMIC DNA]</scope>
    <source>
        <strain evidence="18">KCTC 12907</strain>
    </source>
</reference>
<evidence type="ECO:0000256" key="2">
    <source>
        <dbReference type="ARBA" id="ARBA00004651"/>
    </source>
</evidence>
<evidence type="ECO:0000256" key="1">
    <source>
        <dbReference type="ARBA" id="ARBA00000085"/>
    </source>
</evidence>
<evidence type="ECO:0000256" key="13">
    <source>
        <dbReference type="ARBA" id="ARBA00023136"/>
    </source>
</evidence>